<dbReference type="Proteomes" id="UP000288805">
    <property type="component" value="Unassembled WGS sequence"/>
</dbReference>
<dbReference type="EMBL" id="QGNW01001435">
    <property type="protein sequence ID" value="RVW41478.1"/>
    <property type="molecule type" value="Genomic_DNA"/>
</dbReference>
<evidence type="ECO:0000259" key="1">
    <source>
        <dbReference type="Pfam" id="PF22936"/>
    </source>
</evidence>
<reference evidence="2 3" key="1">
    <citation type="journal article" date="2018" name="PLoS Genet.">
        <title>Population sequencing reveals clonal diversity and ancestral inbreeding in the grapevine cultivar Chardonnay.</title>
        <authorList>
            <person name="Roach M.J."/>
            <person name="Johnson D.L."/>
            <person name="Bohlmann J."/>
            <person name="van Vuuren H.J."/>
            <person name="Jones S.J."/>
            <person name="Pretorius I.S."/>
            <person name="Schmidt S.A."/>
            <person name="Borneman A.R."/>
        </authorList>
    </citation>
    <scope>NUCLEOTIDE SEQUENCE [LARGE SCALE GENOMIC DNA]</scope>
    <source>
        <strain evidence="3">cv. Chardonnay</strain>
        <tissue evidence="2">Leaf</tissue>
    </source>
</reference>
<sequence length="191" mass="21742">MAIVNKMQIHGDKTEDVTIVEKILRSMTPKFNFVVCSIEESHDIDELSIDELQSSLLVHEQDKVEVEAEAEETMIVEINTNTNAKTTDFKEETRCNYSTTYKSRSTTSPMWSATDVIEKEEEVSLLMACHANQGTHPNLWYIDTGCSNHMCGDNSTFSDLDETFRNSVTLVTTPKSLSWAKEVYEFTPRKI</sequence>
<comment type="caution">
    <text evidence="2">The sequence shown here is derived from an EMBL/GenBank/DDBJ whole genome shotgun (WGS) entry which is preliminary data.</text>
</comment>
<protein>
    <recommendedName>
        <fullName evidence="1">Retrovirus-related Pol polyprotein from transposon TNT 1-94-like beta-barrel domain-containing protein</fullName>
    </recommendedName>
</protein>
<dbReference type="PANTHER" id="PTHR35317:SF27">
    <property type="entry name" value="RETROVIRUS-RELATED POL POLYPROTEIN FROM TRANSPOSON TNT 1-94"/>
    <property type="match status" value="1"/>
</dbReference>
<dbReference type="AlphaFoldDB" id="A0A438E192"/>
<evidence type="ECO:0000313" key="3">
    <source>
        <dbReference type="Proteomes" id="UP000288805"/>
    </source>
</evidence>
<dbReference type="InterPro" id="IPR054722">
    <property type="entry name" value="PolX-like_BBD"/>
</dbReference>
<organism evidence="2 3">
    <name type="scientific">Vitis vinifera</name>
    <name type="common">Grape</name>
    <dbReference type="NCBI Taxonomy" id="29760"/>
    <lineage>
        <taxon>Eukaryota</taxon>
        <taxon>Viridiplantae</taxon>
        <taxon>Streptophyta</taxon>
        <taxon>Embryophyta</taxon>
        <taxon>Tracheophyta</taxon>
        <taxon>Spermatophyta</taxon>
        <taxon>Magnoliopsida</taxon>
        <taxon>eudicotyledons</taxon>
        <taxon>Gunneridae</taxon>
        <taxon>Pentapetalae</taxon>
        <taxon>rosids</taxon>
        <taxon>Vitales</taxon>
        <taxon>Vitaceae</taxon>
        <taxon>Viteae</taxon>
        <taxon>Vitis</taxon>
    </lineage>
</organism>
<dbReference type="PANTHER" id="PTHR35317">
    <property type="entry name" value="OS04G0629600 PROTEIN"/>
    <property type="match status" value="1"/>
</dbReference>
<proteinExistence type="predicted"/>
<gene>
    <name evidence="2" type="ORF">CK203_112691</name>
</gene>
<accession>A0A438E192</accession>
<dbReference type="Pfam" id="PF14223">
    <property type="entry name" value="Retrotran_gag_2"/>
    <property type="match status" value="1"/>
</dbReference>
<dbReference type="Pfam" id="PF22936">
    <property type="entry name" value="Pol_BBD"/>
    <property type="match status" value="1"/>
</dbReference>
<evidence type="ECO:0000313" key="2">
    <source>
        <dbReference type="EMBL" id="RVW41478.1"/>
    </source>
</evidence>
<name>A0A438E192_VITVI</name>
<feature type="domain" description="Retrovirus-related Pol polyprotein from transposon TNT 1-94-like beta-barrel" evidence="1">
    <location>
        <begin position="140"/>
        <end position="171"/>
    </location>
</feature>